<dbReference type="Pfam" id="PF13886">
    <property type="entry name" value="TM7S3_TM198"/>
    <property type="match status" value="1"/>
</dbReference>
<name>A0A8H3A4T2_9AGAM</name>
<dbReference type="GO" id="GO:0016020">
    <property type="term" value="C:membrane"/>
    <property type="evidence" value="ECO:0007669"/>
    <property type="project" value="UniProtKB-SubCell"/>
</dbReference>
<feature type="transmembrane region" description="Helical" evidence="5">
    <location>
        <begin position="184"/>
        <end position="204"/>
    </location>
</feature>
<organism evidence="7 8">
    <name type="scientific">Rhizoctonia solani</name>
    <dbReference type="NCBI Taxonomy" id="456999"/>
    <lineage>
        <taxon>Eukaryota</taxon>
        <taxon>Fungi</taxon>
        <taxon>Dikarya</taxon>
        <taxon>Basidiomycota</taxon>
        <taxon>Agaricomycotina</taxon>
        <taxon>Agaricomycetes</taxon>
        <taxon>Cantharellales</taxon>
        <taxon>Ceratobasidiaceae</taxon>
        <taxon>Rhizoctonia</taxon>
    </lineage>
</organism>
<keyword evidence="4 5" id="KW-0472">Membrane</keyword>
<proteinExistence type="predicted"/>
<sequence>MPGFRVTVLDDVTGAPIPQVRASDGGGLIQGRIFSAPNAVWAVAAAIIGAPLGVAGVKLWRVTTALGGGLALAFAMWIALVNTISESGLASSKSMSDMLILLITGAAFLVGMVVGAFRVLVLPTMAAICILGGSSIAIRGVILRPGLLVPPGQNQQLAFVNVVIVAAGALFGGLSVIFKQRESMIFSTSCIGSFLMALAIDLLLNGQGGMSRGLRSVFDMNDNHLADLVGDGYSPPLSSQIVVASSMGIAYVHHI</sequence>
<feature type="transmembrane region" description="Helical" evidence="5">
    <location>
        <begin position="157"/>
        <end position="178"/>
    </location>
</feature>
<evidence type="ECO:0000256" key="5">
    <source>
        <dbReference type="SAM" id="Phobius"/>
    </source>
</evidence>
<gene>
    <name evidence="7" type="ORF">RDB_LOCUS26544</name>
</gene>
<evidence type="ECO:0000313" key="8">
    <source>
        <dbReference type="Proteomes" id="UP000663826"/>
    </source>
</evidence>
<comment type="caution">
    <text evidence="7">The sequence shown here is derived from an EMBL/GenBank/DDBJ whole genome shotgun (WGS) entry which is preliminary data.</text>
</comment>
<evidence type="ECO:0000259" key="6">
    <source>
        <dbReference type="Pfam" id="PF13886"/>
    </source>
</evidence>
<dbReference type="AlphaFoldDB" id="A0A8H3A4T2"/>
<evidence type="ECO:0000313" key="7">
    <source>
        <dbReference type="EMBL" id="CAE6392837.1"/>
    </source>
</evidence>
<accession>A0A8H3A4T2</accession>
<feature type="transmembrane region" description="Helical" evidence="5">
    <location>
        <begin position="39"/>
        <end position="60"/>
    </location>
</feature>
<feature type="transmembrane region" description="Helical" evidence="5">
    <location>
        <begin position="125"/>
        <end position="145"/>
    </location>
</feature>
<evidence type="ECO:0000256" key="2">
    <source>
        <dbReference type="ARBA" id="ARBA00022692"/>
    </source>
</evidence>
<feature type="domain" description="TM7S3/TM198-like" evidence="6">
    <location>
        <begin position="43"/>
        <end position="206"/>
    </location>
</feature>
<reference evidence="7" key="1">
    <citation type="submission" date="2021-01" db="EMBL/GenBank/DDBJ databases">
        <authorList>
            <person name="Kaushik A."/>
        </authorList>
    </citation>
    <scope>NUCLEOTIDE SEQUENCE</scope>
    <source>
        <strain evidence="7">AG1-1B</strain>
    </source>
</reference>
<feature type="transmembrane region" description="Helical" evidence="5">
    <location>
        <begin position="66"/>
        <end position="85"/>
    </location>
</feature>
<dbReference type="Proteomes" id="UP000663826">
    <property type="component" value="Unassembled WGS sequence"/>
</dbReference>
<evidence type="ECO:0000256" key="4">
    <source>
        <dbReference type="ARBA" id="ARBA00023136"/>
    </source>
</evidence>
<dbReference type="InterPro" id="IPR025256">
    <property type="entry name" value="TM7S3/TM198-like_dom"/>
</dbReference>
<evidence type="ECO:0000256" key="3">
    <source>
        <dbReference type="ARBA" id="ARBA00022989"/>
    </source>
</evidence>
<comment type="subcellular location">
    <subcellularLocation>
        <location evidence="1">Membrane</location>
        <topology evidence="1">Multi-pass membrane protein</topology>
    </subcellularLocation>
</comment>
<feature type="transmembrane region" description="Helical" evidence="5">
    <location>
        <begin position="97"/>
        <end position="119"/>
    </location>
</feature>
<dbReference type="EMBL" id="CAJMWQ010000892">
    <property type="protein sequence ID" value="CAE6392837.1"/>
    <property type="molecule type" value="Genomic_DNA"/>
</dbReference>
<evidence type="ECO:0000256" key="1">
    <source>
        <dbReference type="ARBA" id="ARBA00004141"/>
    </source>
</evidence>
<keyword evidence="2 5" id="KW-0812">Transmembrane</keyword>
<protein>
    <recommendedName>
        <fullName evidence="6">TM7S3/TM198-like domain-containing protein</fullName>
    </recommendedName>
</protein>
<keyword evidence="3 5" id="KW-1133">Transmembrane helix</keyword>